<dbReference type="GO" id="GO:0016846">
    <property type="term" value="F:carbon-sulfur lyase activity"/>
    <property type="evidence" value="ECO:0007669"/>
    <property type="project" value="InterPro"/>
</dbReference>
<evidence type="ECO:0000256" key="4">
    <source>
        <dbReference type="ARBA" id="ARBA00023239"/>
    </source>
</evidence>
<accession>A0A9W9WBR7</accession>
<dbReference type="InterPro" id="IPR006913">
    <property type="entry name" value="CENP-V/GFA"/>
</dbReference>
<name>A0A9W9WBR7_9EURO</name>
<keyword evidence="4" id="KW-0456">Lyase</keyword>
<dbReference type="PROSITE" id="PS51891">
    <property type="entry name" value="CENP_V_GFA"/>
    <property type="match status" value="1"/>
</dbReference>
<evidence type="ECO:0000256" key="2">
    <source>
        <dbReference type="ARBA" id="ARBA00022723"/>
    </source>
</evidence>
<reference evidence="6" key="1">
    <citation type="submission" date="2022-12" db="EMBL/GenBank/DDBJ databases">
        <authorList>
            <person name="Petersen C."/>
        </authorList>
    </citation>
    <scope>NUCLEOTIDE SEQUENCE</scope>
    <source>
        <strain evidence="6">IBT 29677</strain>
    </source>
</reference>
<dbReference type="Gene3D" id="3.90.1590.10">
    <property type="entry name" value="glutathione-dependent formaldehyde- activating enzyme (gfa)"/>
    <property type="match status" value="1"/>
</dbReference>
<keyword evidence="2" id="KW-0479">Metal-binding</keyword>
<dbReference type="RefSeq" id="XP_056494070.1">
    <property type="nucleotide sequence ID" value="XM_056625488.1"/>
</dbReference>
<sequence>MPSGSCICGKLKYEFKGDPQGMALCYCLSCQKISGSTHTTNVLVPEHEVSVTSGSAKTNTQTHETGMKLTLHFCENCGGTIYKTADNEAFAGMAVVQVGTIDHPNLLQEAKPAVELFTKYRAPWIPKLDGAVQKAEF</sequence>
<dbReference type="GeneID" id="81364468"/>
<dbReference type="Pfam" id="PF04828">
    <property type="entry name" value="GFA"/>
    <property type="match status" value="1"/>
</dbReference>
<keyword evidence="7" id="KW-1185">Reference proteome</keyword>
<dbReference type="PANTHER" id="PTHR33337">
    <property type="entry name" value="GFA DOMAIN-CONTAINING PROTEIN"/>
    <property type="match status" value="1"/>
</dbReference>
<dbReference type="GO" id="GO:0046872">
    <property type="term" value="F:metal ion binding"/>
    <property type="evidence" value="ECO:0007669"/>
    <property type="project" value="UniProtKB-KW"/>
</dbReference>
<dbReference type="EMBL" id="JAPZBU010000003">
    <property type="protein sequence ID" value="KAJ5414224.1"/>
    <property type="molecule type" value="Genomic_DNA"/>
</dbReference>
<feature type="domain" description="CENP-V/GFA" evidence="5">
    <location>
        <begin position="2"/>
        <end position="125"/>
    </location>
</feature>
<dbReference type="PANTHER" id="PTHR33337:SF30">
    <property type="entry name" value="DUF636 DOMAIN PROTEIN (AFU_ORTHOLOGUE AFUA_1G03180)"/>
    <property type="match status" value="1"/>
</dbReference>
<comment type="caution">
    <text evidence="6">The sequence shown here is derived from an EMBL/GenBank/DDBJ whole genome shotgun (WGS) entry which is preliminary data.</text>
</comment>
<reference evidence="6" key="2">
    <citation type="journal article" date="2023" name="IMA Fungus">
        <title>Comparative genomic study of the Penicillium genus elucidates a diverse pangenome and 15 lateral gene transfer events.</title>
        <authorList>
            <person name="Petersen C."/>
            <person name="Sorensen T."/>
            <person name="Nielsen M.R."/>
            <person name="Sondergaard T.E."/>
            <person name="Sorensen J.L."/>
            <person name="Fitzpatrick D.A."/>
            <person name="Frisvad J.C."/>
            <person name="Nielsen K.L."/>
        </authorList>
    </citation>
    <scope>NUCLEOTIDE SEQUENCE</scope>
    <source>
        <strain evidence="6">IBT 29677</strain>
    </source>
</reference>
<organism evidence="6 7">
    <name type="scientific">Penicillium cosmopolitanum</name>
    <dbReference type="NCBI Taxonomy" id="1131564"/>
    <lineage>
        <taxon>Eukaryota</taxon>
        <taxon>Fungi</taxon>
        <taxon>Dikarya</taxon>
        <taxon>Ascomycota</taxon>
        <taxon>Pezizomycotina</taxon>
        <taxon>Eurotiomycetes</taxon>
        <taxon>Eurotiomycetidae</taxon>
        <taxon>Eurotiales</taxon>
        <taxon>Aspergillaceae</taxon>
        <taxon>Penicillium</taxon>
    </lineage>
</organism>
<evidence type="ECO:0000313" key="6">
    <source>
        <dbReference type="EMBL" id="KAJ5414224.1"/>
    </source>
</evidence>
<dbReference type="OrthoDB" id="9985472at2759"/>
<keyword evidence="3" id="KW-0862">Zinc</keyword>
<dbReference type="Proteomes" id="UP001147747">
    <property type="component" value="Unassembled WGS sequence"/>
</dbReference>
<evidence type="ECO:0000313" key="7">
    <source>
        <dbReference type="Proteomes" id="UP001147747"/>
    </source>
</evidence>
<protein>
    <recommendedName>
        <fullName evidence="5">CENP-V/GFA domain-containing protein</fullName>
    </recommendedName>
</protein>
<dbReference type="AlphaFoldDB" id="A0A9W9WBR7"/>
<gene>
    <name evidence="6" type="ORF">N7509_000851</name>
</gene>
<evidence type="ECO:0000259" key="5">
    <source>
        <dbReference type="PROSITE" id="PS51891"/>
    </source>
</evidence>
<dbReference type="InterPro" id="IPR011057">
    <property type="entry name" value="Mss4-like_sf"/>
</dbReference>
<evidence type="ECO:0000256" key="1">
    <source>
        <dbReference type="ARBA" id="ARBA00005495"/>
    </source>
</evidence>
<comment type="similarity">
    <text evidence="1">Belongs to the Gfa family.</text>
</comment>
<dbReference type="SUPFAM" id="SSF51316">
    <property type="entry name" value="Mss4-like"/>
    <property type="match status" value="1"/>
</dbReference>
<evidence type="ECO:0000256" key="3">
    <source>
        <dbReference type="ARBA" id="ARBA00022833"/>
    </source>
</evidence>
<proteinExistence type="inferred from homology"/>